<evidence type="ECO:0000256" key="2">
    <source>
        <dbReference type="SAM" id="SignalP"/>
    </source>
</evidence>
<feature type="chain" id="PRO_5044766034" evidence="2">
    <location>
        <begin position="27"/>
        <end position="82"/>
    </location>
</feature>
<comment type="caution">
    <text evidence="3">The sequence shown here is derived from an EMBL/GenBank/DDBJ whole genome shotgun (WGS) entry which is preliminary data.</text>
</comment>
<keyword evidence="2" id="KW-0732">Signal</keyword>
<proteinExistence type="predicted"/>
<feature type="region of interest" description="Disordered" evidence="1">
    <location>
        <begin position="60"/>
        <end position="82"/>
    </location>
</feature>
<dbReference type="InterPro" id="IPR039316">
    <property type="entry name" value="CLE25/26"/>
</dbReference>
<evidence type="ECO:0000313" key="4">
    <source>
        <dbReference type="Proteomes" id="UP001632038"/>
    </source>
</evidence>
<dbReference type="EMBL" id="JAVIJP010000027">
    <property type="protein sequence ID" value="KAL3636307.1"/>
    <property type="molecule type" value="Genomic_DNA"/>
</dbReference>
<sequence>MRSNSKLVRLVLRLFVFCFLVNFVLAKKGETKTNIWKDDDEKQINVVSKFFLNYVSKRKIPNGPDPIHNRKAGSSHRPPGQA</sequence>
<dbReference type="AlphaFoldDB" id="A0ABD3D3J7"/>
<name>A0ABD3D3J7_9LAMI</name>
<organism evidence="3 4">
    <name type="scientific">Castilleja foliolosa</name>
    <dbReference type="NCBI Taxonomy" id="1961234"/>
    <lineage>
        <taxon>Eukaryota</taxon>
        <taxon>Viridiplantae</taxon>
        <taxon>Streptophyta</taxon>
        <taxon>Embryophyta</taxon>
        <taxon>Tracheophyta</taxon>
        <taxon>Spermatophyta</taxon>
        <taxon>Magnoliopsida</taxon>
        <taxon>eudicotyledons</taxon>
        <taxon>Gunneridae</taxon>
        <taxon>Pentapetalae</taxon>
        <taxon>asterids</taxon>
        <taxon>lamiids</taxon>
        <taxon>Lamiales</taxon>
        <taxon>Orobanchaceae</taxon>
        <taxon>Pedicularideae</taxon>
        <taxon>Castillejinae</taxon>
        <taxon>Castilleja</taxon>
    </lineage>
</organism>
<gene>
    <name evidence="3" type="ORF">CASFOL_020854</name>
</gene>
<dbReference type="Proteomes" id="UP001632038">
    <property type="component" value="Unassembled WGS sequence"/>
</dbReference>
<dbReference type="PANTHER" id="PTHR34277">
    <property type="entry name" value="CLAVATA3/ESR (CLE)-RELATED PROTEIN 26"/>
    <property type="match status" value="1"/>
</dbReference>
<evidence type="ECO:0000313" key="3">
    <source>
        <dbReference type="EMBL" id="KAL3636307.1"/>
    </source>
</evidence>
<accession>A0ABD3D3J7</accession>
<feature type="signal peptide" evidence="2">
    <location>
        <begin position="1"/>
        <end position="26"/>
    </location>
</feature>
<evidence type="ECO:0000256" key="1">
    <source>
        <dbReference type="SAM" id="MobiDB-lite"/>
    </source>
</evidence>
<keyword evidence="4" id="KW-1185">Reference proteome</keyword>
<dbReference type="PANTHER" id="PTHR34277:SF2">
    <property type="entry name" value="CLAVATA3_ESR (CLE)-RELATED PROTEIN 26"/>
    <property type="match status" value="1"/>
</dbReference>
<protein>
    <submittedName>
        <fullName evidence="3">Uncharacterized protein</fullName>
    </submittedName>
</protein>
<reference evidence="4" key="1">
    <citation type="journal article" date="2024" name="IScience">
        <title>Strigolactones Initiate the Formation of Haustorium-like Structures in Castilleja.</title>
        <authorList>
            <person name="Buerger M."/>
            <person name="Peterson D."/>
            <person name="Chory J."/>
        </authorList>
    </citation>
    <scope>NUCLEOTIDE SEQUENCE [LARGE SCALE GENOMIC DNA]</scope>
</reference>